<feature type="compositionally biased region" description="Low complexity" evidence="11">
    <location>
        <begin position="223"/>
        <end position="232"/>
    </location>
</feature>
<accession>A0A8C3M5X2</accession>
<dbReference type="PRINTS" id="PR00103">
    <property type="entry name" value="CAMPKINASE"/>
</dbReference>
<dbReference type="GO" id="GO:0034236">
    <property type="term" value="F:protein kinase A catalytic subunit binding"/>
    <property type="evidence" value="ECO:0007669"/>
    <property type="project" value="TreeGrafter"/>
</dbReference>
<evidence type="ECO:0000256" key="3">
    <source>
        <dbReference type="ARBA" id="ARBA00022475"/>
    </source>
</evidence>
<dbReference type="PROSITE" id="PS00889">
    <property type="entry name" value="CNMP_BINDING_2"/>
    <property type="match status" value="2"/>
</dbReference>
<dbReference type="GO" id="GO:0005952">
    <property type="term" value="C:cAMP-dependent protein kinase complex"/>
    <property type="evidence" value="ECO:0007669"/>
    <property type="project" value="InterPro"/>
</dbReference>
<dbReference type="FunFam" id="1.20.890.10:FF:000001">
    <property type="entry name" value="cAMP-dependent protein kinase type I-alpha regulatory subunit"/>
    <property type="match status" value="1"/>
</dbReference>
<reference evidence="12" key="1">
    <citation type="submission" date="2020-02" db="EMBL/GenBank/DDBJ databases">
        <authorList>
            <person name="Enbody D E."/>
            <person name="Pettersson E M."/>
        </authorList>
    </citation>
    <scope>NUCLEOTIDE SEQUENCE [LARGE SCALE GENOMIC DNA]</scope>
</reference>
<evidence type="ECO:0000256" key="5">
    <source>
        <dbReference type="ARBA" id="ARBA00022566"/>
    </source>
</evidence>
<keyword evidence="9" id="KW-0114">cAMP</keyword>
<accession>A0A8U8BV58</accession>
<dbReference type="PROSITE" id="PS00888">
    <property type="entry name" value="CNMP_BINDING_1"/>
    <property type="match status" value="2"/>
</dbReference>
<keyword evidence="4" id="KW-0597">Phosphoprotein</keyword>
<evidence type="ECO:0000256" key="8">
    <source>
        <dbReference type="ARBA" id="ARBA00023136"/>
    </source>
</evidence>
<dbReference type="GO" id="GO:0030552">
    <property type="term" value="F:cAMP binding"/>
    <property type="evidence" value="ECO:0007669"/>
    <property type="project" value="UniProtKB-KW"/>
</dbReference>
<dbReference type="Proteomes" id="UP000694382">
    <property type="component" value="Chromosome 14"/>
</dbReference>
<feature type="region of interest" description="Disordered" evidence="11">
    <location>
        <begin position="126"/>
        <end position="232"/>
    </location>
</feature>
<evidence type="ECO:0000256" key="6">
    <source>
        <dbReference type="ARBA" id="ARBA00022737"/>
    </source>
</evidence>
<dbReference type="SMART" id="SM00394">
    <property type="entry name" value="RIIa"/>
    <property type="match status" value="1"/>
</dbReference>
<dbReference type="CDD" id="cd00038">
    <property type="entry name" value="CAP_ED"/>
    <property type="match status" value="2"/>
</dbReference>
<dbReference type="InterPro" id="IPR003117">
    <property type="entry name" value="cAMP_dep_PK_reg_su_I/II_a/b"/>
</dbReference>
<keyword evidence="6" id="KW-0677">Repeat</keyword>
<evidence type="ECO:0000256" key="1">
    <source>
        <dbReference type="ARBA" id="ARBA00004236"/>
    </source>
</evidence>
<feature type="compositionally biased region" description="Low complexity" evidence="11">
    <location>
        <begin position="144"/>
        <end position="168"/>
    </location>
</feature>
<dbReference type="Gene3D" id="1.20.890.10">
    <property type="entry name" value="cAMP-dependent protein kinase regulatory subunit, dimerization-anchoring domain"/>
    <property type="match status" value="1"/>
</dbReference>
<evidence type="ECO:0000256" key="2">
    <source>
        <dbReference type="ARBA" id="ARBA00005753"/>
    </source>
</evidence>
<dbReference type="InterPro" id="IPR014710">
    <property type="entry name" value="RmlC-like_jellyroll"/>
</dbReference>
<dbReference type="InterPro" id="IPR050503">
    <property type="entry name" value="cAMP-dep_PK_reg_su-like"/>
</dbReference>
<keyword evidence="7" id="KW-0547">Nucleotide-binding</keyword>
<keyword evidence="13" id="KW-1185">Reference proteome</keyword>
<comment type="subcellular location">
    <subcellularLocation>
        <location evidence="1">Cell membrane</location>
    </subcellularLocation>
</comment>
<dbReference type="FunFam" id="2.60.120.10:FF:000006">
    <property type="entry name" value="cAMP-dependent protein kinase type I-alpha regulatory subunit"/>
    <property type="match status" value="1"/>
</dbReference>
<feature type="region of interest" description="Disordered" evidence="11">
    <location>
        <begin position="345"/>
        <end position="378"/>
    </location>
</feature>
<evidence type="ECO:0000256" key="9">
    <source>
        <dbReference type="ARBA" id="ARBA00023149"/>
    </source>
</evidence>
<organism evidence="12 13">
    <name type="scientific">Geospiza parvula</name>
    <name type="common">Small tree-finch</name>
    <name type="synonym">Camarhynchus parvulus</name>
    <dbReference type="NCBI Taxonomy" id="87175"/>
    <lineage>
        <taxon>Eukaryota</taxon>
        <taxon>Metazoa</taxon>
        <taxon>Chordata</taxon>
        <taxon>Craniata</taxon>
        <taxon>Vertebrata</taxon>
        <taxon>Euteleostomi</taxon>
        <taxon>Archelosauria</taxon>
        <taxon>Archosauria</taxon>
        <taxon>Dinosauria</taxon>
        <taxon>Saurischia</taxon>
        <taxon>Theropoda</taxon>
        <taxon>Coelurosauria</taxon>
        <taxon>Aves</taxon>
        <taxon>Neognathae</taxon>
        <taxon>Neoaves</taxon>
        <taxon>Telluraves</taxon>
        <taxon>Australaves</taxon>
        <taxon>Passeriformes</taxon>
        <taxon>Thraupidae</taxon>
        <taxon>Camarhynchus</taxon>
    </lineage>
</organism>
<dbReference type="AlphaFoldDB" id="A0A8C3M5X2"/>
<evidence type="ECO:0000256" key="10">
    <source>
        <dbReference type="ARBA" id="ARBA00023157"/>
    </source>
</evidence>
<dbReference type="PANTHER" id="PTHR11635">
    <property type="entry name" value="CAMP-DEPENDENT PROTEIN KINASE REGULATORY CHAIN"/>
    <property type="match status" value="1"/>
</dbReference>
<dbReference type="Ensembl" id="ENSCPVT00000001521.2">
    <property type="protein sequence ID" value="ENSCPVP00000001453.2"/>
    <property type="gene ID" value="ENSCPVG00000001095.2"/>
</dbReference>
<dbReference type="Gene3D" id="2.60.120.10">
    <property type="entry name" value="Jelly Rolls"/>
    <property type="match status" value="2"/>
</dbReference>
<dbReference type="InterPro" id="IPR018490">
    <property type="entry name" value="cNMP-bd_dom_sf"/>
</dbReference>
<dbReference type="SMART" id="SM00100">
    <property type="entry name" value="cNMP"/>
    <property type="match status" value="2"/>
</dbReference>
<reference evidence="12" key="3">
    <citation type="submission" date="2025-09" db="UniProtKB">
        <authorList>
            <consortium name="Ensembl"/>
        </authorList>
    </citation>
    <scope>IDENTIFICATION</scope>
</reference>
<keyword evidence="10" id="KW-1015">Disulfide bond</keyword>
<evidence type="ECO:0000256" key="11">
    <source>
        <dbReference type="SAM" id="MobiDB-lite"/>
    </source>
</evidence>
<dbReference type="GO" id="GO:0004862">
    <property type="term" value="F:cAMP-dependent protein kinase inhibitor activity"/>
    <property type="evidence" value="ECO:0007669"/>
    <property type="project" value="TreeGrafter"/>
</dbReference>
<evidence type="ECO:0000256" key="4">
    <source>
        <dbReference type="ARBA" id="ARBA00022553"/>
    </source>
</evidence>
<keyword evidence="8" id="KW-0472">Membrane</keyword>
<evidence type="ECO:0000256" key="7">
    <source>
        <dbReference type="ARBA" id="ARBA00022741"/>
    </source>
</evidence>
<keyword evidence="5" id="KW-0116">cAMP-binding</keyword>
<dbReference type="FunFam" id="2.60.120.10:FF:000013">
    <property type="entry name" value="cAMP-dependent protein kinase type I regulatory subunit"/>
    <property type="match status" value="1"/>
</dbReference>
<dbReference type="InterPro" id="IPR000595">
    <property type="entry name" value="cNMP-bd_dom"/>
</dbReference>
<proteinExistence type="inferred from homology"/>
<protein>
    <submittedName>
        <fullName evidence="12">Uncharacterized protein</fullName>
    </submittedName>
</protein>
<dbReference type="PROSITE" id="PS50042">
    <property type="entry name" value="CNMP_BINDING_3"/>
    <property type="match status" value="2"/>
</dbReference>
<sequence length="661" mass="71598">MMIRAGSMASLSSVPQPGHVSQPGCCPSWPCPSFMVRPLHTSRLSFVARPVLNGRAIVHGSQAGLPSLACPWAGSRARSCRTLQVRAVQNGSERVRAVQSEAERVRAVQNGSVRCRAGQYRAERVGAVQRGAQQRSRSRPERIGAVGSVPPGAAGSVPPGAAGSVPSGSERRARCRPVREGSVPPLGGGGGGGRARRGVTAAALPAGERRRRSRSLCAGAAGGSPRRPAAPGGRAAAEAAAAAVRIPAGEPLPPLPPPPAPARTPEAPATRSCFLFTSLKMAAAASCNVEEDESLKGCELYVQKHNIQQILKECIVNLCIAKPDRPMKFLREHFEKLEKEECKQILARQKSSSQSDSHDDEVSPPPPNPVVKARRRRGGVSAEVYTEEDAVSYVRKVIPKDYKTMTALAKAISKNVLFAHLDDNERSDIFDAMFPVTHIAGETVIQQGDEGDNFYVIDQGEVDVYVNGEWVTSIGEGGSFGELALIYGTPRAATVKAKTDLKLWGIDRDSYRRILMGSTLRKRKMYEEFLSKVSILESLDKWERLTVADALEPVQFEDGEKIVVQGEPGDDFFIITEGTASVLQRRSDNEEYVEVGRLGPSDYFGEIALLLNRPRAATVVARGPLKCVKLDRPRFERVLGPCSEILKRNIQRYNSFISLTV</sequence>
<dbReference type="InterPro" id="IPR042818">
    <property type="entry name" value="RIbeta_DD"/>
</dbReference>
<dbReference type="Pfam" id="PF02197">
    <property type="entry name" value="RIIa"/>
    <property type="match status" value="1"/>
</dbReference>
<dbReference type="PANTHER" id="PTHR11635:SF126">
    <property type="entry name" value="CAMP-DEPENDENT PROTEIN KINASE TYPE I-BETA REGULATORY SUBUNIT"/>
    <property type="match status" value="1"/>
</dbReference>
<evidence type="ECO:0000313" key="13">
    <source>
        <dbReference type="Proteomes" id="UP000694382"/>
    </source>
</evidence>
<dbReference type="Pfam" id="PF00027">
    <property type="entry name" value="cNMP_binding"/>
    <property type="match status" value="2"/>
</dbReference>
<reference evidence="12" key="2">
    <citation type="submission" date="2025-08" db="UniProtKB">
        <authorList>
            <consortium name="Ensembl"/>
        </authorList>
    </citation>
    <scope>IDENTIFICATION</scope>
</reference>
<dbReference type="SUPFAM" id="SSF51206">
    <property type="entry name" value="cAMP-binding domain-like"/>
    <property type="match status" value="2"/>
</dbReference>
<dbReference type="InterPro" id="IPR018488">
    <property type="entry name" value="cNMP-bd_CS"/>
</dbReference>
<name>A0A8C3M5X2_GEOPR</name>
<evidence type="ECO:0000313" key="12">
    <source>
        <dbReference type="Ensembl" id="ENSCPVP00000001453.2"/>
    </source>
</evidence>
<dbReference type="GO" id="GO:0005886">
    <property type="term" value="C:plasma membrane"/>
    <property type="evidence" value="ECO:0007669"/>
    <property type="project" value="UniProtKB-SubCell"/>
</dbReference>
<dbReference type="SUPFAM" id="SSF47391">
    <property type="entry name" value="Dimerization-anchoring domain of cAMP-dependent PK regulatory subunit"/>
    <property type="match status" value="1"/>
</dbReference>
<dbReference type="GO" id="GO:0005829">
    <property type="term" value="C:cytosol"/>
    <property type="evidence" value="ECO:0007669"/>
    <property type="project" value="TreeGrafter"/>
</dbReference>
<comment type="similarity">
    <text evidence="2">Belongs to the cAMP-dependent kinase regulatory chain family.</text>
</comment>
<dbReference type="CDD" id="cd12102">
    <property type="entry name" value="DD_RIbeta_PKA"/>
    <property type="match status" value="1"/>
</dbReference>
<keyword evidence="3" id="KW-1003">Cell membrane</keyword>